<sequence>MDRTYYPISLIADKLQLEEVASQYSNEEQFEVLARYLDGLIQSDFNKLLSILYHIDVSEEKVKKALAENKDKLPAGQIIAALLIERENEKIKLRAKYSKK</sequence>
<dbReference type="AlphaFoldDB" id="A0A455ZD32"/>
<reference evidence="1" key="8">
    <citation type="journal article" date="2018" name="J. ISSAAS">
        <title>In Silico Identification of Three Types of Integrative and Conjugative Elements (ICEs) in Elizabethkingia anophelis Strains Isolated from Around the World.</title>
        <authorList>
            <person name="Xu J."/>
            <person name="Pei D."/>
            <person name="Nicholson A."/>
            <person name="Lan Y."/>
            <person name="Xia Q."/>
        </authorList>
    </citation>
    <scope>NUCLEOTIDE SEQUENCE</scope>
</reference>
<accession>A0A455ZD32</accession>
<dbReference type="EMBL" id="BK010591">
    <property type="protein sequence ID" value="DAC74575.1"/>
    <property type="molecule type" value="Genomic_DNA"/>
</dbReference>
<reference evidence="1" key="3">
    <citation type="journal article" date="2016" name="Genome Announc.">
        <title>Complete Genome Sequences of Four Strains from the 2015-2016 Elizabethkingia anophelis Outbreak.</title>
        <authorList>
            <person name="Nicholson A.C."/>
            <person name="Whitney A.M."/>
            <person name="Emery B.D."/>
            <person name="Bell M.E."/>
            <person name="Gartin J.T."/>
            <person name="Humrighouse B.W."/>
            <person name="Loparev V.N."/>
            <person name="Batra D."/>
            <person name="Sheth M."/>
            <person name="Rowe L.A."/>
            <person name="Juieng P."/>
            <person name="Knipe K."/>
            <person name="Gulvik C."/>
            <person name="McQuiston J.R."/>
        </authorList>
    </citation>
    <scope>NUCLEOTIDE SEQUENCE</scope>
</reference>
<reference evidence="1" key="6">
    <citation type="journal article" date="2017" name="Nat. Commun.">
        <title>Evolutionary dynamics and genomic features of the Elizabethkingia anophelis 2015 to 2016 Wisconsin outbreak strain.</title>
        <authorList>
            <person name="Perrin A."/>
            <person name="Larsonneur E."/>
            <person name="Nicholson A.C."/>
            <person name="Edwards D.J."/>
            <person name="Gundlach K.M."/>
            <person name="Whitney A.M."/>
            <person name="Gulvik C.A."/>
            <person name="Bell M.E."/>
            <person name="Rendueles O."/>
            <person name="Cury J."/>
            <person name="Hugon P."/>
            <person name="Clermont D."/>
            <person name="Enouf V."/>
            <person name="Loparev V."/>
            <person name="Juieng P."/>
            <person name="Monson T."/>
            <person name="Warshauer D."/>
            <person name="Elbadawi L.I."/>
            <person name="Walters M.S."/>
            <person name="Crist M.B."/>
            <person name="Noble-Wang J."/>
            <person name="Borlaug G."/>
            <person name="Rocha E.P.C."/>
            <person name="Criscuolo A."/>
            <person name="Touchon M."/>
            <person name="Davis J.P."/>
            <person name="Holt K.E."/>
            <person name="McQuiston J.R."/>
            <person name="Brisse S."/>
        </authorList>
    </citation>
    <scope>NUCLEOTIDE SEQUENCE</scope>
</reference>
<dbReference type="RefSeq" id="WP_068597160.1">
    <property type="nucleotide sequence ID" value="NZ_MAHA01000013.1"/>
</dbReference>
<reference evidence="1" key="1">
    <citation type="journal article" date="2014" name="Genome Biol. Evol.">
        <title>Comparative genomic analysis of malaria mosquito vector-associated novel pathogen Elizabethkingia anophelis.</title>
        <authorList>
            <person name="Teo J."/>
            <person name="Tan S.Y."/>
            <person name="Liu Y."/>
            <person name="Tay M."/>
            <person name="Ding Y."/>
            <person name="Li Y."/>
            <person name="Kjelleberg S."/>
            <person name="Givskov M."/>
            <person name="Lin R.T."/>
            <person name="Yang L."/>
        </authorList>
    </citation>
    <scope>NUCLEOTIDE SEQUENCE</scope>
</reference>
<reference evidence="1" key="7">
    <citation type="journal article" date="2017" name="Sci. Rep.">
        <title>Genomic features, phylogenetic relationships, and comparative genomics of Elizabethkingia anophelis strain EM361-97 isolated in Taiwan.</title>
        <authorList>
            <person name="Lin J.N."/>
            <person name="Lai C.H."/>
            <person name="Yang C.H."/>
            <person name="Huang Y.H."/>
            <person name="Lin H.H."/>
        </authorList>
    </citation>
    <scope>NUCLEOTIDE SEQUENCE</scope>
</reference>
<protein>
    <submittedName>
        <fullName evidence="1">Uncharacterized protein</fullName>
    </submittedName>
</protein>
<proteinExistence type="predicted"/>
<name>A0A455ZD32_9FLAO</name>
<reference evidence="1" key="5">
    <citation type="journal article" date="2017" name="Genome Announc.">
        <title>Complete Circularized Genome Sequences of Four Strains of Elizabethkingia anophelis, Including Two Novel Strains Isolated from Wild-Caught Anopheles sinensis.</title>
        <authorList>
            <person name="Pei D."/>
            <person name="Nicholson A.C."/>
            <person name="Jiang J."/>
            <person name="Chen H."/>
            <person name="Whitney A.M."/>
            <person name="Villarma A."/>
            <person name="Bell M."/>
            <person name="Humrighouse B."/>
            <person name="Rowe L.A."/>
            <person name="Sheth M."/>
            <person name="Batra D."/>
            <person name="Juieng P."/>
            <person name="Loparev V.N."/>
            <person name="McQuiston J.R."/>
            <person name="Lan Y."/>
            <person name="Ma Y."/>
            <person name="Xu J."/>
        </authorList>
    </citation>
    <scope>NUCLEOTIDE SEQUENCE</scope>
</reference>
<evidence type="ECO:0000313" key="1">
    <source>
        <dbReference type="EMBL" id="DAC74575.1"/>
    </source>
</evidence>
<reference evidence="1" key="4">
    <citation type="journal article" date="2016" name="Sci. Rep.">
        <title>Genomic epidemiology and global diversity of the emerging bacterial pathogen Elizabethkingia anophelis.</title>
        <authorList>
            <person name="Breurec S."/>
            <person name="Criscuolo A."/>
            <person name="Diancourt L."/>
            <person name="Rendueles O."/>
            <person name="Vandenbogaert M."/>
            <person name="Passet V."/>
            <person name="Caro V."/>
            <person name="Rocha E.P."/>
            <person name="Touchon M."/>
            <person name="Brisse S."/>
        </authorList>
    </citation>
    <scope>NUCLEOTIDE SEQUENCE</scope>
</reference>
<organism evidence="1">
    <name type="scientific">Elizabethkingia anophelis</name>
    <dbReference type="NCBI Taxonomy" id="1117645"/>
    <lineage>
        <taxon>Bacteria</taxon>
        <taxon>Pseudomonadati</taxon>
        <taxon>Bacteroidota</taxon>
        <taxon>Flavobacteriia</taxon>
        <taxon>Flavobacteriales</taxon>
        <taxon>Weeksellaceae</taxon>
        <taxon>Elizabethkingia</taxon>
    </lineage>
</organism>
<reference evidence="1" key="2">
    <citation type="journal article" date="2014" name="PLoS ONE">
        <title>Insights from the genome annotation of Elizabethkingia anophelis from the malaria vector Anopheles gambiae.</title>
        <authorList>
            <person name="Kukutla P."/>
            <person name="Lindberg B.G."/>
            <person name="Pei D."/>
            <person name="Rayl M."/>
            <person name="Yu W."/>
            <person name="Steritz M."/>
            <person name="Faye I."/>
            <person name="Xu J."/>
        </authorList>
    </citation>
    <scope>NUCLEOTIDE SEQUENCE</scope>
</reference>